<protein>
    <submittedName>
        <fullName evidence="1">Uncharacterized protein</fullName>
    </submittedName>
</protein>
<name>N1VND8_9LEPT</name>
<comment type="caution">
    <text evidence="1">The sequence shown here is derived from an EMBL/GenBank/DDBJ whole genome shotgun (WGS) entry which is preliminary data.</text>
</comment>
<accession>N1VND8</accession>
<evidence type="ECO:0000313" key="1">
    <source>
        <dbReference type="EMBL" id="EMY61209.1"/>
    </source>
</evidence>
<dbReference type="EMBL" id="AOGW02000010">
    <property type="protein sequence ID" value="EMY61209.1"/>
    <property type="molecule type" value="Genomic_DNA"/>
</dbReference>
<reference evidence="1" key="1">
    <citation type="submission" date="2013-03" db="EMBL/GenBank/DDBJ databases">
        <authorList>
            <person name="Harkins D.M."/>
            <person name="Durkin A.S."/>
            <person name="Brinkac L.M."/>
            <person name="Haft D.H."/>
            <person name="Selengut J.D."/>
            <person name="Sanka R."/>
            <person name="DePew J."/>
            <person name="Purushe J."/>
            <person name="Hartskeerl R.A."/>
            <person name="Ahmed A."/>
            <person name="van der Linden H."/>
            <person name="Goris M.G.A."/>
            <person name="Vinetz J.M."/>
            <person name="Sutton G.G."/>
            <person name="Nierman W.C."/>
            <person name="Fouts D.E."/>
        </authorList>
    </citation>
    <scope>NUCLEOTIDE SEQUENCE [LARGE SCALE GENOMIC DNA]</scope>
    <source>
        <strain evidence="1">LT 11-33</strain>
    </source>
</reference>
<sequence length="38" mass="3817">MGTGAGGDVPIGASYIAWGSTTCASGWTTAYVGYMQMP</sequence>
<dbReference type="AlphaFoldDB" id="N1VND8"/>
<dbReference type="Proteomes" id="UP000012371">
    <property type="component" value="Unassembled WGS sequence"/>
</dbReference>
<keyword evidence="2" id="KW-1185">Reference proteome</keyword>
<proteinExistence type="predicted"/>
<evidence type="ECO:0000313" key="2">
    <source>
        <dbReference type="Proteomes" id="UP000012371"/>
    </source>
</evidence>
<organism evidence="1 2">
    <name type="scientific">Leptospira terpstrae serovar Hualin str. LT 11-33 = ATCC 700639</name>
    <dbReference type="NCBI Taxonomy" id="1257025"/>
    <lineage>
        <taxon>Bacteria</taxon>
        <taxon>Pseudomonadati</taxon>
        <taxon>Spirochaetota</taxon>
        <taxon>Spirochaetia</taxon>
        <taxon>Leptospirales</taxon>
        <taxon>Leptospiraceae</taxon>
        <taxon>Leptospira</taxon>
    </lineage>
</organism>
<gene>
    <name evidence="1" type="ORF">LEP1GSC203_1769</name>
</gene>